<feature type="transmembrane region" description="Helical" evidence="2">
    <location>
        <begin position="27"/>
        <end position="53"/>
    </location>
</feature>
<dbReference type="EMBL" id="CP036433">
    <property type="protein sequence ID" value="QDU95730.1"/>
    <property type="molecule type" value="Genomic_DNA"/>
</dbReference>
<accession>A0A518DV69</accession>
<dbReference type="AlphaFoldDB" id="A0A518DV69"/>
<dbReference type="KEGG" id="lcre:Pla8534_35470"/>
<dbReference type="Proteomes" id="UP000317648">
    <property type="component" value="Chromosome"/>
</dbReference>
<keyword evidence="2" id="KW-0812">Transmembrane</keyword>
<feature type="transmembrane region" description="Helical" evidence="2">
    <location>
        <begin position="99"/>
        <end position="117"/>
    </location>
</feature>
<keyword evidence="2" id="KW-1133">Transmembrane helix</keyword>
<gene>
    <name evidence="3" type="ORF">Pla8534_35470</name>
</gene>
<evidence type="ECO:0000256" key="1">
    <source>
        <dbReference type="SAM" id="MobiDB-lite"/>
    </source>
</evidence>
<evidence type="ECO:0000313" key="4">
    <source>
        <dbReference type="Proteomes" id="UP000317648"/>
    </source>
</evidence>
<protein>
    <submittedName>
        <fullName evidence="3">Uncharacterized protein</fullName>
    </submittedName>
</protein>
<keyword evidence="4" id="KW-1185">Reference proteome</keyword>
<evidence type="ECO:0000256" key="2">
    <source>
        <dbReference type="SAM" id="Phobius"/>
    </source>
</evidence>
<reference evidence="3 4" key="1">
    <citation type="submission" date="2019-02" db="EMBL/GenBank/DDBJ databases">
        <title>Deep-cultivation of Planctomycetes and their phenomic and genomic characterization uncovers novel biology.</title>
        <authorList>
            <person name="Wiegand S."/>
            <person name="Jogler M."/>
            <person name="Boedeker C."/>
            <person name="Pinto D."/>
            <person name="Vollmers J."/>
            <person name="Rivas-Marin E."/>
            <person name="Kohn T."/>
            <person name="Peeters S.H."/>
            <person name="Heuer A."/>
            <person name="Rast P."/>
            <person name="Oberbeckmann S."/>
            <person name="Bunk B."/>
            <person name="Jeske O."/>
            <person name="Meyerdierks A."/>
            <person name="Storesund J.E."/>
            <person name="Kallscheuer N."/>
            <person name="Luecker S."/>
            <person name="Lage O.M."/>
            <person name="Pohl T."/>
            <person name="Merkel B.J."/>
            <person name="Hornburger P."/>
            <person name="Mueller R.-W."/>
            <person name="Bruemmer F."/>
            <person name="Labrenz M."/>
            <person name="Spormann A.M."/>
            <person name="Op den Camp H."/>
            <person name="Overmann J."/>
            <person name="Amann R."/>
            <person name="Jetten M.S.M."/>
            <person name="Mascher T."/>
            <person name="Medema M.H."/>
            <person name="Devos D.P."/>
            <person name="Kaster A.-K."/>
            <person name="Ovreas L."/>
            <person name="Rohde M."/>
            <person name="Galperin M.Y."/>
            <person name="Jogler C."/>
        </authorList>
    </citation>
    <scope>NUCLEOTIDE SEQUENCE [LARGE SCALE GENOMIC DNA]</scope>
    <source>
        <strain evidence="3 4">Pla85_3_4</strain>
    </source>
</reference>
<feature type="region of interest" description="Disordered" evidence="1">
    <location>
        <begin position="1"/>
        <end position="21"/>
    </location>
</feature>
<name>A0A518DV69_9BACT</name>
<evidence type="ECO:0000313" key="3">
    <source>
        <dbReference type="EMBL" id="QDU95730.1"/>
    </source>
</evidence>
<organism evidence="3 4">
    <name type="scientific">Lignipirellula cremea</name>
    <dbReference type="NCBI Taxonomy" id="2528010"/>
    <lineage>
        <taxon>Bacteria</taxon>
        <taxon>Pseudomonadati</taxon>
        <taxon>Planctomycetota</taxon>
        <taxon>Planctomycetia</taxon>
        <taxon>Pirellulales</taxon>
        <taxon>Pirellulaceae</taxon>
        <taxon>Lignipirellula</taxon>
    </lineage>
</organism>
<proteinExistence type="predicted"/>
<keyword evidence="2" id="KW-0472">Membrane</keyword>
<dbReference type="RefSeq" id="WP_145054433.1">
    <property type="nucleotide sequence ID" value="NZ_CP036433.1"/>
</dbReference>
<sequence length="118" mass="12910">MNPYESPQAPDNPVAEPASGDWRSFPWFLIPAVISWGMGSIMLGAALVSLVCLVQARLANPPPVNLPFVAQEFWSSLLFYGCMGMLQLVAGGFWQGRAFFLALFLNAAGIFVLWVVVF</sequence>
<feature type="transmembrane region" description="Helical" evidence="2">
    <location>
        <begin position="73"/>
        <end position="93"/>
    </location>
</feature>